<dbReference type="CDD" id="cd00130">
    <property type="entry name" value="PAS"/>
    <property type="match status" value="3"/>
</dbReference>
<dbReference type="InterPro" id="IPR005467">
    <property type="entry name" value="His_kinase_dom"/>
</dbReference>
<feature type="region of interest" description="Disordered" evidence="16">
    <location>
        <begin position="87"/>
        <end position="107"/>
    </location>
</feature>
<organism evidence="21 22">
    <name type="scientific">Thalassobaculum fulvum</name>
    <dbReference type="NCBI Taxonomy" id="1633335"/>
    <lineage>
        <taxon>Bacteria</taxon>
        <taxon>Pseudomonadati</taxon>
        <taxon>Pseudomonadota</taxon>
        <taxon>Alphaproteobacteria</taxon>
        <taxon>Rhodospirillales</taxon>
        <taxon>Thalassobaculaceae</taxon>
        <taxon>Thalassobaculum</taxon>
    </lineage>
</organism>
<dbReference type="InterPro" id="IPR035965">
    <property type="entry name" value="PAS-like_dom_sf"/>
</dbReference>
<evidence type="ECO:0000256" key="10">
    <source>
        <dbReference type="ARBA" id="ARBA00022741"/>
    </source>
</evidence>
<dbReference type="InterPro" id="IPR000014">
    <property type="entry name" value="PAS"/>
</dbReference>
<feature type="compositionally biased region" description="Basic and acidic residues" evidence="16">
    <location>
        <begin position="1259"/>
        <end position="1275"/>
    </location>
</feature>
<feature type="compositionally biased region" description="Basic and acidic residues" evidence="16">
    <location>
        <begin position="92"/>
        <end position="107"/>
    </location>
</feature>
<feature type="modified residue" description="4-aspartylphosphate" evidence="15">
    <location>
        <position position="161"/>
    </location>
</feature>
<feature type="modified residue" description="4-aspartylphosphate" evidence="15">
    <location>
        <position position="287"/>
    </location>
</feature>
<dbReference type="InterPro" id="IPR036890">
    <property type="entry name" value="HATPase_C_sf"/>
</dbReference>
<dbReference type="Pfam" id="PF00072">
    <property type="entry name" value="Response_reg"/>
    <property type="match status" value="3"/>
</dbReference>
<evidence type="ECO:0000259" key="20">
    <source>
        <dbReference type="PROSITE" id="PS50113"/>
    </source>
</evidence>
<dbReference type="NCBIfam" id="TIGR00229">
    <property type="entry name" value="sensory_box"/>
    <property type="match status" value="3"/>
</dbReference>
<dbReference type="EMBL" id="BMZS01000005">
    <property type="protein sequence ID" value="GHD50788.1"/>
    <property type="molecule type" value="Genomic_DNA"/>
</dbReference>
<evidence type="ECO:0000256" key="7">
    <source>
        <dbReference type="ARBA" id="ARBA00022679"/>
    </source>
</evidence>
<dbReference type="CDD" id="cd00082">
    <property type="entry name" value="HisKA"/>
    <property type="match status" value="1"/>
</dbReference>
<reference evidence="21" key="2">
    <citation type="submission" date="2020-09" db="EMBL/GenBank/DDBJ databases">
        <authorList>
            <person name="Sun Q."/>
            <person name="Kim S."/>
        </authorList>
    </citation>
    <scope>NUCLEOTIDE SEQUENCE</scope>
    <source>
        <strain evidence="21">KCTC 42651</strain>
    </source>
</reference>
<dbReference type="PROSITE" id="PS50109">
    <property type="entry name" value="HIS_KIN"/>
    <property type="match status" value="1"/>
</dbReference>
<dbReference type="SUPFAM" id="SSF47384">
    <property type="entry name" value="Homodimeric domain of signal transducing histidine kinase"/>
    <property type="match status" value="1"/>
</dbReference>
<dbReference type="GO" id="GO:0005886">
    <property type="term" value="C:plasma membrane"/>
    <property type="evidence" value="ECO:0007669"/>
    <property type="project" value="UniProtKB-SubCell"/>
</dbReference>
<dbReference type="InterPro" id="IPR000700">
    <property type="entry name" value="PAS-assoc_C"/>
</dbReference>
<evidence type="ECO:0000256" key="4">
    <source>
        <dbReference type="ARBA" id="ARBA00022475"/>
    </source>
</evidence>
<reference evidence="21" key="1">
    <citation type="journal article" date="2014" name="Int. J. Syst. Evol. Microbiol.">
        <title>Complete genome sequence of Corynebacterium casei LMG S-19264T (=DSM 44701T), isolated from a smear-ripened cheese.</title>
        <authorList>
            <consortium name="US DOE Joint Genome Institute (JGI-PGF)"/>
            <person name="Walter F."/>
            <person name="Albersmeier A."/>
            <person name="Kalinowski J."/>
            <person name="Ruckert C."/>
        </authorList>
    </citation>
    <scope>NUCLEOTIDE SEQUENCE</scope>
    <source>
        <strain evidence="21">KCTC 42651</strain>
    </source>
</reference>
<dbReference type="Gene3D" id="2.10.70.100">
    <property type="match status" value="2"/>
</dbReference>
<dbReference type="SMART" id="SM00388">
    <property type="entry name" value="HisKA"/>
    <property type="match status" value="1"/>
</dbReference>
<evidence type="ECO:0000256" key="12">
    <source>
        <dbReference type="ARBA" id="ARBA00022840"/>
    </source>
</evidence>
<dbReference type="GO" id="GO:0005524">
    <property type="term" value="F:ATP binding"/>
    <property type="evidence" value="ECO:0007669"/>
    <property type="project" value="UniProtKB-KW"/>
</dbReference>
<dbReference type="PROSITE" id="PS50112">
    <property type="entry name" value="PAS"/>
    <property type="match status" value="3"/>
</dbReference>
<dbReference type="PROSITE" id="PS50110">
    <property type="entry name" value="RESPONSE_REGULATORY"/>
    <property type="match status" value="3"/>
</dbReference>
<dbReference type="CDD" id="cd00156">
    <property type="entry name" value="REC"/>
    <property type="match status" value="1"/>
</dbReference>
<dbReference type="InterPro" id="IPR013655">
    <property type="entry name" value="PAS_fold_3"/>
</dbReference>
<feature type="domain" description="PAC" evidence="20">
    <location>
        <begin position="445"/>
        <end position="497"/>
    </location>
</feature>
<evidence type="ECO:0000256" key="9">
    <source>
        <dbReference type="ARBA" id="ARBA00022737"/>
    </source>
</evidence>
<keyword evidence="14" id="KW-0472">Membrane</keyword>
<keyword evidence="4" id="KW-1003">Cell membrane</keyword>
<evidence type="ECO:0000256" key="8">
    <source>
        <dbReference type="ARBA" id="ARBA00022692"/>
    </source>
</evidence>
<dbReference type="PROSITE" id="PS50113">
    <property type="entry name" value="PAC"/>
    <property type="match status" value="3"/>
</dbReference>
<dbReference type="Pfam" id="PF00512">
    <property type="entry name" value="HisKA"/>
    <property type="match status" value="1"/>
</dbReference>
<evidence type="ECO:0000256" key="1">
    <source>
        <dbReference type="ARBA" id="ARBA00000085"/>
    </source>
</evidence>
<keyword evidence="5" id="KW-0997">Cell inner membrane</keyword>
<keyword evidence="10" id="KW-0547">Nucleotide-binding</keyword>
<evidence type="ECO:0000256" key="16">
    <source>
        <dbReference type="SAM" id="MobiDB-lite"/>
    </source>
</evidence>
<evidence type="ECO:0000256" key="13">
    <source>
        <dbReference type="ARBA" id="ARBA00022989"/>
    </source>
</evidence>
<feature type="domain" description="PAS" evidence="19">
    <location>
        <begin position="516"/>
        <end position="563"/>
    </location>
</feature>
<evidence type="ECO:0000256" key="5">
    <source>
        <dbReference type="ARBA" id="ARBA00022519"/>
    </source>
</evidence>
<feature type="domain" description="PAS" evidence="19">
    <location>
        <begin position="373"/>
        <end position="428"/>
    </location>
</feature>
<keyword evidence="9" id="KW-0677">Repeat</keyword>
<dbReference type="Gene3D" id="1.20.120.160">
    <property type="entry name" value="HPT domain"/>
    <property type="match status" value="1"/>
</dbReference>
<dbReference type="EC" id="2.7.13.3" evidence="3"/>
<feature type="domain" description="Histidine kinase" evidence="17">
    <location>
        <begin position="896"/>
        <end position="1112"/>
    </location>
</feature>
<dbReference type="SUPFAM" id="SSF52172">
    <property type="entry name" value="CheY-like"/>
    <property type="match status" value="3"/>
</dbReference>
<feature type="region of interest" description="Disordered" evidence="16">
    <location>
        <begin position="1259"/>
        <end position="1285"/>
    </location>
</feature>
<dbReference type="SMART" id="SM00086">
    <property type="entry name" value="PAC"/>
    <property type="match status" value="3"/>
</dbReference>
<dbReference type="Pfam" id="PF02518">
    <property type="entry name" value="HATPase_c"/>
    <property type="match status" value="1"/>
</dbReference>
<dbReference type="CDD" id="cd16922">
    <property type="entry name" value="HATPase_EvgS-ArcB-TorS-like"/>
    <property type="match status" value="1"/>
</dbReference>
<gene>
    <name evidence="21" type="ORF">GCM10017083_24480</name>
</gene>
<dbReference type="FunFam" id="2.10.70.100:FF:000001">
    <property type="entry name" value="Sensory transduction histidine kinase"/>
    <property type="match status" value="1"/>
</dbReference>
<keyword evidence="11" id="KW-0418">Kinase</keyword>
<evidence type="ECO:0000256" key="15">
    <source>
        <dbReference type="PROSITE-ProRule" id="PRU00169"/>
    </source>
</evidence>
<keyword evidence="6 15" id="KW-0597">Phosphoprotein</keyword>
<dbReference type="Gene3D" id="1.10.287.130">
    <property type="match status" value="1"/>
</dbReference>
<dbReference type="Gene3D" id="3.40.50.2300">
    <property type="match status" value="3"/>
</dbReference>
<keyword evidence="12" id="KW-0067">ATP-binding</keyword>
<evidence type="ECO:0000256" key="3">
    <source>
        <dbReference type="ARBA" id="ARBA00012438"/>
    </source>
</evidence>
<evidence type="ECO:0000256" key="6">
    <source>
        <dbReference type="ARBA" id="ARBA00022553"/>
    </source>
</evidence>
<sequence>MDRCADIRAGLAFLTSDEAWPEASRHIRQAVHDLTGIAGVVGYVPLSEAAIRLRDVSVPLQAERTPTAAELRAIADSIDRIEQATRTLTDNHGPRLEPVDRPAKPPRADAPRVYVVEDDGEQARHLDEALRAAGYGVRVFADLDAFHAAVNEERPDAVIMDMMLAEGRDAGAAAIARLRLSGLSGVPAIVVSARDDLPARLAALRAGASRYLTKPVDTDHLVDQLDIVTARQPADPYRILMVDDEPLSLELHAELLRAAGMDVQTLSEPLAIFEALEAQRPDVLLLDQSMPDASGPELAAVLRERDTYRHLPILFLSADTDPTRQLTALNLGGDDFLVKPVDPRYFVAAVTARARRARENSDATARLHEILYERERVRLALDRHAIVSVADRRGAITHVNDKFCEVSGYAREELVGRNHRIVRSDFHPPEFYRDLWQTIAGGGIWKGEICNRRKDGSLYWVESTIVPYLDGHGRPYQYVSIRTEITRVKAAEERLRISQNYANIGTWDWNIRTGELFWSQRIAPLFGYPDGKLETTYENFLNAVHPDDRQAVVDAVRACVEDGVKYGIEHRCVWPDGTVRWLQETGDVVRDRDGKPWHMLGVVQDITDRKKAEAALEKERALLEEAQRIAQLGNWEIVANNSTLHWSPAVFGIFGLDPETYTPTLEGFHRAVHPDDRALVRSAIDQANETGHYDVVHRIVRPDGEVRHVHERARIEFDADGRPLIRRGVVQDVTAMKRAEAALQALNLRQNQQLEAAHCLRDVTKHTLNDTLSEQEMLEACIDRVQSGGVLMTGSSLRITHGGRSVVTSEFRETPCRLAISIPFFEVAGARIEAFLPDERRDGAEPKFTAGQEELLRDIARQIGQALIRRDDRRALLLAKDEAEAANRAKSDFLSSMSHELRTPLNAILGFAQVLEIDELTEDQLDSVQTIRRSGQHLLQLINEVLDLARIEAGKLDLSIESVDLADILNGCVSLIGPLAEGRDVTLTVERGPGAGAVRADSTRLKQVLVNLMSNAVKYNRQGGSVAVRSALTPSGRVRITVADTGEGIPTERLGQLFTPFSRLGAEATEIEGTGIGLVISKRLIEAMDGQIGVETRTGAGSTFWIELPTAVATTGKAPEPTPRHAPSTLPAGTVLYVEDNPANLKLVRQTLARHPQITLLEAHNGSLGIDIATAHRPDLILLDINMPGMDGLETLARLRAEPATRSIPAVAISAAAMEKDIRRALDAGFRRYLTKPIDIAAFLETVAELLRTPDRRVSGDRRAGFGEADVRPLDDTAPLQEANR</sequence>
<dbReference type="InterPro" id="IPR036097">
    <property type="entry name" value="HisK_dim/P_sf"/>
</dbReference>
<proteinExistence type="predicted"/>
<dbReference type="InterPro" id="IPR004358">
    <property type="entry name" value="Sig_transdc_His_kin-like_C"/>
</dbReference>
<evidence type="ECO:0000256" key="14">
    <source>
        <dbReference type="ARBA" id="ARBA00023136"/>
    </source>
</evidence>
<dbReference type="InterPro" id="IPR036641">
    <property type="entry name" value="HPT_dom_sf"/>
</dbReference>
<evidence type="ECO:0000259" key="19">
    <source>
        <dbReference type="PROSITE" id="PS50112"/>
    </source>
</evidence>
<dbReference type="SUPFAM" id="SSF47226">
    <property type="entry name" value="Histidine-containing phosphotransfer domain, HPT domain"/>
    <property type="match status" value="1"/>
</dbReference>
<dbReference type="Gene3D" id="3.30.565.10">
    <property type="entry name" value="Histidine kinase-like ATPase, C-terminal domain"/>
    <property type="match status" value="1"/>
</dbReference>
<dbReference type="SUPFAM" id="SSF55874">
    <property type="entry name" value="ATPase domain of HSP90 chaperone/DNA topoisomerase II/histidine kinase"/>
    <property type="match status" value="1"/>
</dbReference>
<feature type="domain" description="Response regulatory" evidence="18">
    <location>
        <begin position="112"/>
        <end position="229"/>
    </location>
</feature>
<dbReference type="PANTHER" id="PTHR43047:SF72">
    <property type="entry name" value="OSMOSENSING HISTIDINE PROTEIN KINASE SLN1"/>
    <property type="match status" value="1"/>
</dbReference>
<keyword evidence="8" id="KW-0812">Transmembrane</keyword>
<dbReference type="GO" id="GO:0000155">
    <property type="term" value="F:phosphorelay sensor kinase activity"/>
    <property type="evidence" value="ECO:0007669"/>
    <property type="project" value="InterPro"/>
</dbReference>
<dbReference type="SMART" id="SM00448">
    <property type="entry name" value="REC"/>
    <property type="match status" value="3"/>
</dbReference>
<evidence type="ECO:0000313" key="22">
    <source>
        <dbReference type="Proteomes" id="UP000630353"/>
    </source>
</evidence>
<feature type="domain" description="PAC" evidence="20">
    <location>
        <begin position="566"/>
        <end position="618"/>
    </location>
</feature>
<dbReference type="FunFam" id="1.10.287.130:FF:000004">
    <property type="entry name" value="Ethylene receptor 1"/>
    <property type="match status" value="1"/>
</dbReference>
<comment type="caution">
    <text evidence="21">The sequence shown here is derived from an EMBL/GenBank/DDBJ whole genome shotgun (WGS) entry which is preliminary data.</text>
</comment>
<evidence type="ECO:0000259" key="18">
    <source>
        <dbReference type="PROSITE" id="PS50110"/>
    </source>
</evidence>
<feature type="domain" description="PAS" evidence="19">
    <location>
        <begin position="644"/>
        <end position="691"/>
    </location>
</feature>
<dbReference type="PANTHER" id="PTHR43047">
    <property type="entry name" value="TWO-COMPONENT HISTIDINE PROTEIN KINASE"/>
    <property type="match status" value="1"/>
</dbReference>
<comment type="subcellular location">
    <subcellularLocation>
        <location evidence="2">Cell inner membrane</location>
        <topology evidence="2">Multi-pass membrane protein</topology>
    </subcellularLocation>
</comment>
<protein>
    <recommendedName>
        <fullName evidence="3">histidine kinase</fullName>
        <ecNumber evidence="3">2.7.13.3</ecNumber>
    </recommendedName>
</protein>
<keyword evidence="22" id="KW-1185">Reference proteome</keyword>
<dbReference type="InterPro" id="IPR001610">
    <property type="entry name" value="PAC"/>
</dbReference>
<dbReference type="GO" id="GO:0009927">
    <property type="term" value="F:histidine phosphotransfer kinase activity"/>
    <property type="evidence" value="ECO:0007669"/>
    <property type="project" value="TreeGrafter"/>
</dbReference>
<evidence type="ECO:0000256" key="2">
    <source>
        <dbReference type="ARBA" id="ARBA00004429"/>
    </source>
</evidence>
<name>A0A919CQY6_9PROT</name>
<evidence type="ECO:0000259" key="17">
    <source>
        <dbReference type="PROSITE" id="PS50109"/>
    </source>
</evidence>
<feature type="domain" description="Response regulatory" evidence="18">
    <location>
        <begin position="1134"/>
        <end position="1251"/>
    </location>
</feature>
<dbReference type="FunFam" id="3.30.565.10:FF:000006">
    <property type="entry name" value="Sensor histidine kinase WalK"/>
    <property type="match status" value="1"/>
</dbReference>
<dbReference type="InterPro" id="IPR001789">
    <property type="entry name" value="Sig_transdc_resp-reg_receiver"/>
</dbReference>
<dbReference type="SMART" id="SM00387">
    <property type="entry name" value="HATPase_c"/>
    <property type="match status" value="1"/>
</dbReference>
<accession>A0A919CQY6</accession>
<feature type="modified residue" description="4-aspartylphosphate" evidence="15">
    <location>
        <position position="1184"/>
    </location>
</feature>
<feature type="domain" description="PAC" evidence="20">
    <location>
        <begin position="693"/>
        <end position="745"/>
    </location>
</feature>
<keyword evidence="13" id="KW-1133">Transmembrane helix</keyword>
<dbReference type="SMART" id="SM00091">
    <property type="entry name" value="PAS"/>
    <property type="match status" value="3"/>
</dbReference>
<evidence type="ECO:0000256" key="11">
    <source>
        <dbReference type="ARBA" id="ARBA00022777"/>
    </source>
</evidence>
<comment type="catalytic activity">
    <reaction evidence="1">
        <text>ATP + protein L-histidine = ADP + protein N-phospho-L-histidine.</text>
        <dbReference type="EC" id="2.7.13.3"/>
    </reaction>
</comment>
<dbReference type="PRINTS" id="PR00344">
    <property type="entry name" value="BCTRLSENSOR"/>
</dbReference>
<dbReference type="Gene3D" id="3.30.450.20">
    <property type="entry name" value="PAS domain"/>
    <property type="match status" value="3"/>
</dbReference>
<evidence type="ECO:0000313" key="21">
    <source>
        <dbReference type="EMBL" id="GHD50788.1"/>
    </source>
</evidence>
<dbReference type="InterPro" id="IPR011006">
    <property type="entry name" value="CheY-like_superfamily"/>
</dbReference>
<dbReference type="InterPro" id="IPR003594">
    <property type="entry name" value="HATPase_dom"/>
</dbReference>
<feature type="domain" description="Response regulatory" evidence="18">
    <location>
        <begin position="238"/>
        <end position="354"/>
    </location>
</feature>
<keyword evidence="7" id="KW-0808">Transferase</keyword>
<dbReference type="SUPFAM" id="SSF55785">
    <property type="entry name" value="PYP-like sensor domain (PAS domain)"/>
    <property type="match status" value="3"/>
</dbReference>
<dbReference type="InterPro" id="IPR003661">
    <property type="entry name" value="HisK_dim/P_dom"/>
</dbReference>
<dbReference type="Pfam" id="PF08447">
    <property type="entry name" value="PAS_3"/>
    <property type="match status" value="3"/>
</dbReference>
<dbReference type="Proteomes" id="UP000630353">
    <property type="component" value="Unassembled WGS sequence"/>
</dbReference>